<accession>B4JXM7</accession>
<dbReference type="PROSITE" id="PS50011">
    <property type="entry name" value="PROTEIN_KINASE_DOM"/>
    <property type="match status" value="1"/>
</dbReference>
<dbReference type="GO" id="GO:0000940">
    <property type="term" value="C:outer kinetochore"/>
    <property type="evidence" value="ECO:0007669"/>
    <property type="project" value="EnsemblMetazoa"/>
</dbReference>
<dbReference type="GO" id="GO:0035050">
    <property type="term" value="P:embryonic heart tube development"/>
    <property type="evidence" value="ECO:0007669"/>
    <property type="project" value="EnsemblMetazoa"/>
</dbReference>
<dbReference type="HOGENOM" id="CLU_1050768_0_0_1"/>
<dbReference type="GO" id="GO:0030496">
    <property type="term" value="C:midbody"/>
    <property type="evidence" value="ECO:0007669"/>
    <property type="project" value="EnsemblMetazoa"/>
</dbReference>
<dbReference type="SMART" id="SM00220">
    <property type="entry name" value="S_TKc"/>
    <property type="match status" value="1"/>
</dbReference>
<feature type="domain" description="Protein kinase" evidence="1">
    <location>
        <begin position="1"/>
        <end position="265"/>
    </location>
</feature>
<dbReference type="GO" id="GO:0005814">
    <property type="term" value="C:centriole"/>
    <property type="evidence" value="ECO:0007669"/>
    <property type="project" value="EnsemblMetazoa"/>
</dbReference>
<gene>
    <name evidence="2" type="primary">Dgri\GH17769</name>
    <name evidence="2" type="ORF">Dgri_GH17769</name>
</gene>
<dbReference type="GO" id="GO:0005828">
    <property type="term" value="C:kinetochore microtubule"/>
    <property type="evidence" value="ECO:0007669"/>
    <property type="project" value="EnsemblMetazoa"/>
</dbReference>
<evidence type="ECO:0000313" key="2">
    <source>
        <dbReference type="EMBL" id="EDV95126.1"/>
    </source>
</evidence>
<dbReference type="GO" id="GO:0007526">
    <property type="term" value="P:larval somatic muscle development"/>
    <property type="evidence" value="ECO:0007669"/>
    <property type="project" value="EnsemblMetazoa"/>
</dbReference>
<proteinExistence type="predicted"/>
<dbReference type="GO" id="GO:0048600">
    <property type="term" value="P:oocyte fate commitment"/>
    <property type="evidence" value="ECO:0007669"/>
    <property type="project" value="EnsemblMetazoa"/>
</dbReference>
<dbReference type="GO" id="GO:0007098">
    <property type="term" value="P:centrosome cycle"/>
    <property type="evidence" value="ECO:0007669"/>
    <property type="project" value="EnsemblMetazoa"/>
</dbReference>
<dbReference type="GO" id="GO:0007406">
    <property type="term" value="P:negative regulation of neuroblast proliferation"/>
    <property type="evidence" value="ECO:0007669"/>
    <property type="project" value="EnsemblMetazoa"/>
</dbReference>
<dbReference type="GO" id="GO:0005524">
    <property type="term" value="F:ATP binding"/>
    <property type="evidence" value="ECO:0007669"/>
    <property type="project" value="InterPro"/>
</dbReference>
<dbReference type="GO" id="GO:0051257">
    <property type="term" value="P:meiotic spindle midzone assembly"/>
    <property type="evidence" value="ECO:0007669"/>
    <property type="project" value="EnsemblMetazoa"/>
</dbReference>
<protein>
    <submittedName>
        <fullName evidence="2">GH17769</fullName>
    </submittedName>
</protein>
<dbReference type="Gene3D" id="1.10.510.10">
    <property type="entry name" value="Transferase(Phosphotransferase) domain 1"/>
    <property type="match status" value="1"/>
</dbReference>
<keyword evidence="3" id="KW-1185">Reference proteome</keyword>
<dbReference type="AlphaFoldDB" id="B4JXM7"/>
<dbReference type="InterPro" id="IPR008271">
    <property type="entry name" value="Ser/Thr_kinase_AS"/>
</dbReference>
<dbReference type="GO" id="GO:0004674">
    <property type="term" value="F:protein serine/threonine kinase activity"/>
    <property type="evidence" value="ECO:0007669"/>
    <property type="project" value="EnsemblMetazoa"/>
</dbReference>
<dbReference type="GO" id="GO:0035044">
    <property type="term" value="P:sperm aster formation"/>
    <property type="evidence" value="ECO:0007669"/>
    <property type="project" value="EnsemblMetazoa"/>
</dbReference>
<dbReference type="InterPro" id="IPR011009">
    <property type="entry name" value="Kinase-like_dom_sf"/>
</dbReference>
<dbReference type="GO" id="GO:0007052">
    <property type="term" value="P:mitotic spindle organization"/>
    <property type="evidence" value="ECO:0007669"/>
    <property type="project" value="TreeGrafter"/>
</dbReference>
<dbReference type="GO" id="GO:0000915">
    <property type="term" value="P:actomyosin contractile ring assembly"/>
    <property type="evidence" value="ECO:0007669"/>
    <property type="project" value="EnsemblMetazoa"/>
</dbReference>
<dbReference type="InterPro" id="IPR000719">
    <property type="entry name" value="Prot_kinase_dom"/>
</dbReference>
<dbReference type="Pfam" id="PF00069">
    <property type="entry name" value="Pkinase"/>
    <property type="match status" value="1"/>
</dbReference>
<evidence type="ECO:0000313" key="3">
    <source>
        <dbReference type="Proteomes" id="UP000001070"/>
    </source>
</evidence>
<dbReference type="STRING" id="7222.B4JXM7"/>
<dbReference type="SUPFAM" id="SSF56112">
    <property type="entry name" value="Protein kinase-like (PK-like)"/>
    <property type="match status" value="1"/>
</dbReference>
<dbReference type="SMR" id="B4JXM7"/>
<dbReference type="PhylomeDB" id="B4JXM7"/>
<dbReference type="EMBL" id="CH916376">
    <property type="protein sequence ID" value="EDV95126.1"/>
    <property type="molecule type" value="Genomic_DNA"/>
</dbReference>
<dbReference type="GO" id="GO:0007112">
    <property type="term" value="P:male meiosis cytokinesis"/>
    <property type="evidence" value="ECO:0007669"/>
    <property type="project" value="EnsemblMetazoa"/>
</dbReference>
<dbReference type="GO" id="GO:0000922">
    <property type="term" value="C:spindle pole"/>
    <property type="evidence" value="ECO:0007669"/>
    <property type="project" value="EnsemblMetazoa"/>
</dbReference>
<dbReference type="GO" id="GO:0008104">
    <property type="term" value="P:intracellular protein localization"/>
    <property type="evidence" value="ECO:0007669"/>
    <property type="project" value="EnsemblMetazoa"/>
</dbReference>
<organism evidence="3">
    <name type="scientific">Drosophila grimshawi</name>
    <name type="common">Hawaiian fruit fly</name>
    <name type="synonym">Idiomyia grimshawi</name>
    <dbReference type="NCBI Taxonomy" id="7222"/>
    <lineage>
        <taxon>Eukaryota</taxon>
        <taxon>Metazoa</taxon>
        <taxon>Ecdysozoa</taxon>
        <taxon>Arthropoda</taxon>
        <taxon>Hexapoda</taxon>
        <taxon>Insecta</taxon>
        <taxon>Pterygota</taxon>
        <taxon>Neoptera</taxon>
        <taxon>Endopterygota</taxon>
        <taxon>Diptera</taxon>
        <taxon>Brachycera</taxon>
        <taxon>Muscomorpha</taxon>
        <taxon>Ephydroidea</taxon>
        <taxon>Drosophilidae</taxon>
        <taxon>Drosophila</taxon>
        <taxon>Hawaiian Drosophila</taxon>
    </lineage>
</organism>
<dbReference type="eggNOG" id="KOG0575">
    <property type="taxonomic scope" value="Eukaryota"/>
</dbReference>
<reference evidence="2 3" key="1">
    <citation type="journal article" date="2007" name="Nature">
        <title>Evolution of genes and genomes on the Drosophila phylogeny.</title>
        <authorList>
            <consortium name="Drosophila 12 Genomes Consortium"/>
            <person name="Clark A.G."/>
            <person name="Eisen M.B."/>
            <person name="Smith D.R."/>
            <person name="Bergman C.M."/>
            <person name="Oliver B."/>
            <person name="Markow T.A."/>
            <person name="Kaufman T.C."/>
            <person name="Kellis M."/>
            <person name="Gelbart W."/>
            <person name="Iyer V.N."/>
            <person name="Pollard D.A."/>
            <person name="Sackton T.B."/>
            <person name="Larracuente A.M."/>
            <person name="Singh N.D."/>
            <person name="Abad J.P."/>
            <person name="Abt D.N."/>
            <person name="Adryan B."/>
            <person name="Aguade M."/>
            <person name="Akashi H."/>
            <person name="Anderson W.W."/>
            <person name="Aquadro C.F."/>
            <person name="Ardell D.H."/>
            <person name="Arguello R."/>
            <person name="Artieri C.G."/>
            <person name="Barbash D.A."/>
            <person name="Barker D."/>
            <person name="Barsanti P."/>
            <person name="Batterham P."/>
            <person name="Batzoglou S."/>
            <person name="Begun D."/>
            <person name="Bhutkar A."/>
            <person name="Blanco E."/>
            <person name="Bosak S.A."/>
            <person name="Bradley R.K."/>
            <person name="Brand A.D."/>
            <person name="Brent M.R."/>
            <person name="Brooks A.N."/>
            <person name="Brown R.H."/>
            <person name="Butlin R.K."/>
            <person name="Caggese C."/>
            <person name="Calvi B.R."/>
            <person name="Bernardo de Carvalho A."/>
            <person name="Caspi A."/>
            <person name="Castrezana S."/>
            <person name="Celniker S.E."/>
            <person name="Chang J.L."/>
            <person name="Chapple C."/>
            <person name="Chatterji S."/>
            <person name="Chinwalla A."/>
            <person name="Civetta A."/>
            <person name="Clifton S.W."/>
            <person name="Comeron J.M."/>
            <person name="Costello J.C."/>
            <person name="Coyne J.A."/>
            <person name="Daub J."/>
            <person name="David R.G."/>
            <person name="Delcher A.L."/>
            <person name="Delehaunty K."/>
            <person name="Do C.B."/>
            <person name="Ebling H."/>
            <person name="Edwards K."/>
            <person name="Eickbush T."/>
            <person name="Evans J.D."/>
            <person name="Filipski A."/>
            <person name="Findeiss S."/>
            <person name="Freyhult E."/>
            <person name="Fulton L."/>
            <person name="Fulton R."/>
            <person name="Garcia A.C."/>
            <person name="Gardiner A."/>
            <person name="Garfield D.A."/>
            <person name="Garvin B.E."/>
            <person name="Gibson G."/>
            <person name="Gilbert D."/>
            <person name="Gnerre S."/>
            <person name="Godfrey J."/>
            <person name="Good R."/>
            <person name="Gotea V."/>
            <person name="Gravely B."/>
            <person name="Greenberg A.J."/>
            <person name="Griffiths-Jones S."/>
            <person name="Gross S."/>
            <person name="Guigo R."/>
            <person name="Gustafson E.A."/>
            <person name="Haerty W."/>
            <person name="Hahn M.W."/>
            <person name="Halligan D.L."/>
            <person name="Halpern A.L."/>
            <person name="Halter G.M."/>
            <person name="Han M.V."/>
            <person name="Heger A."/>
            <person name="Hillier L."/>
            <person name="Hinrichs A.S."/>
            <person name="Holmes I."/>
            <person name="Hoskins R.A."/>
            <person name="Hubisz M.J."/>
            <person name="Hultmark D."/>
            <person name="Huntley M.A."/>
            <person name="Jaffe D.B."/>
            <person name="Jagadeeshan S."/>
            <person name="Jeck W.R."/>
            <person name="Johnson J."/>
            <person name="Jones C.D."/>
            <person name="Jordan W.C."/>
            <person name="Karpen G.H."/>
            <person name="Kataoka E."/>
            <person name="Keightley P.D."/>
            <person name="Kheradpour P."/>
            <person name="Kirkness E.F."/>
            <person name="Koerich L.B."/>
            <person name="Kristiansen K."/>
            <person name="Kudrna D."/>
            <person name="Kulathinal R.J."/>
            <person name="Kumar S."/>
            <person name="Kwok R."/>
            <person name="Lander E."/>
            <person name="Langley C.H."/>
            <person name="Lapoint R."/>
            <person name="Lazzaro B.P."/>
            <person name="Lee S.J."/>
            <person name="Levesque L."/>
            <person name="Li R."/>
            <person name="Lin C.F."/>
            <person name="Lin M.F."/>
            <person name="Lindblad-Toh K."/>
            <person name="Llopart A."/>
            <person name="Long M."/>
            <person name="Low L."/>
            <person name="Lozovsky E."/>
            <person name="Lu J."/>
            <person name="Luo M."/>
            <person name="Machado C.A."/>
            <person name="Makalowski W."/>
            <person name="Marzo M."/>
            <person name="Matsuda M."/>
            <person name="Matzkin L."/>
            <person name="McAllister B."/>
            <person name="McBride C.S."/>
            <person name="McKernan B."/>
            <person name="McKernan K."/>
            <person name="Mendez-Lago M."/>
            <person name="Minx P."/>
            <person name="Mollenhauer M.U."/>
            <person name="Montooth K."/>
            <person name="Mount S.M."/>
            <person name="Mu X."/>
            <person name="Myers E."/>
            <person name="Negre B."/>
            <person name="Newfeld S."/>
            <person name="Nielsen R."/>
            <person name="Noor M.A."/>
            <person name="O'Grady P."/>
            <person name="Pachter L."/>
            <person name="Papaceit M."/>
            <person name="Parisi M.J."/>
            <person name="Parisi M."/>
            <person name="Parts L."/>
            <person name="Pedersen J.S."/>
            <person name="Pesole G."/>
            <person name="Phillippy A.M."/>
            <person name="Ponting C.P."/>
            <person name="Pop M."/>
            <person name="Porcelli D."/>
            <person name="Powell J.R."/>
            <person name="Prohaska S."/>
            <person name="Pruitt K."/>
            <person name="Puig M."/>
            <person name="Quesneville H."/>
            <person name="Ram K.R."/>
            <person name="Rand D."/>
            <person name="Rasmussen M.D."/>
            <person name="Reed L.K."/>
            <person name="Reenan R."/>
            <person name="Reily A."/>
            <person name="Remington K.A."/>
            <person name="Rieger T.T."/>
            <person name="Ritchie M.G."/>
            <person name="Robin C."/>
            <person name="Rogers Y.H."/>
            <person name="Rohde C."/>
            <person name="Rozas J."/>
            <person name="Rubenfield M.J."/>
            <person name="Ruiz A."/>
            <person name="Russo S."/>
            <person name="Salzberg S.L."/>
            <person name="Sanchez-Gracia A."/>
            <person name="Saranga D.J."/>
            <person name="Sato H."/>
            <person name="Schaeffer S.W."/>
            <person name="Schatz M.C."/>
            <person name="Schlenke T."/>
            <person name="Schwartz R."/>
            <person name="Segarra C."/>
            <person name="Singh R.S."/>
            <person name="Sirot L."/>
            <person name="Sirota M."/>
            <person name="Sisneros N.B."/>
            <person name="Smith C.D."/>
            <person name="Smith T.F."/>
            <person name="Spieth J."/>
            <person name="Stage D.E."/>
            <person name="Stark A."/>
            <person name="Stephan W."/>
            <person name="Strausberg R.L."/>
            <person name="Strempel S."/>
            <person name="Sturgill D."/>
            <person name="Sutton G."/>
            <person name="Sutton G.G."/>
            <person name="Tao W."/>
            <person name="Teichmann S."/>
            <person name="Tobari Y.N."/>
            <person name="Tomimura Y."/>
            <person name="Tsolas J.M."/>
            <person name="Valente V.L."/>
            <person name="Venter E."/>
            <person name="Venter J.C."/>
            <person name="Vicario S."/>
            <person name="Vieira F.G."/>
            <person name="Vilella A.J."/>
            <person name="Villasante A."/>
            <person name="Walenz B."/>
            <person name="Wang J."/>
            <person name="Wasserman M."/>
            <person name="Watts T."/>
            <person name="Wilson D."/>
            <person name="Wilson R.K."/>
            <person name="Wing R.A."/>
            <person name="Wolfner M.F."/>
            <person name="Wong A."/>
            <person name="Wong G.K."/>
            <person name="Wu C.I."/>
            <person name="Wu G."/>
            <person name="Yamamoto D."/>
            <person name="Yang H.P."/>
            <person name="Yang S.P."/>
            <person name="Yorke J.A."/>
            <person name="Yoshida K."/>
            <person name="Zdobnov E."/>
            <person name="Zhang P."/>
            <person name="Zhang Y."/>
            <person name="Zimin A.V."/>
            <person name="Baldwin J."/>
            <person name="Abdouelleil A."/>
            <person name="Abdulkadir J."/>
            <person name="Abebe A."/>
            <person name="Abera B."/>
            <person name="Abreu J."/>
            <person name="Acer S.C."/>
            <person name="Aftuck L."/>
            <person name="Alexander A."/>
            <person name="An P."/>
            <person name="Anderson E."/>
            <person name="Anderson S."/>
            <person name="Arachi H."/>
            <person name="Azer M."/>
            <person name="Bachantsang P."/>
            <person name="Barry A."/>
            <person name="Bayul T."/>
            <person name="Berlin A."/>
            <person name="Bessette D."/>
            <person name="Bloom T."/>
            <person name="Blye J."/>
            <person name="Boguslavskiy L."/>
            <person name="Bonnet C."/>
            <person name="Boukhgalter B."/>
            <person name="Bourzgui I."/>
            <person name="Brown A."/>
            <person name="Cahill P."/>
            <person name="Channer S."/>
            <person name="Cheshatsang Y."/>
            <person name="Chuda L."/>
            <person name="Citroen M."/>
            <person name="Collymore A."/>
            <person name="Cooke P."/>
            <person name="Costello M."/>
            <person name="D'Aco K."/>
            <person name="Daza R."/>
            <person name="De Haan G."/>
            <person name="DeGray S."/>
            <person name="DeMaso C."/>
            <person name="Dhargay N."/>
            <person name="Dooley K."/>
            <person name="Dooley E."/>
            <person name="Doricent M."/>
            <person name="Dorje P."/>
            <person name="Dorjee K."/>
            <person name="Dupes A."/>
            <person name="Elong R."/>
            <person name="Falk J."/>
            <person name="Farina A."/>
            <person name="Faro S."/>
            <person name="Ferguson D."/>
            <person name="Fisher S."/>
            <person name="Foley C.D."/>
            <person name="Franke A."/>
            <person name="Friedrich D."/>
            <person name="Gadbois L."/>
            <person name="Gearin G."/>
            <person name="Gearin C.R."/>
            <person name="Giannoukos G."/>
            <person name="Goode T."/>
            <person name="Graham J."/>
            <person name="Grandbois E."/>
            <person name="Grewal S."/>
            <person name="Gyaltsen K."/>
            <person name="Hafez N."/>
            <person name="Hagos B."/>
            <person name="Hall J."/>
            <person name="Henson C."/>
            <person name="Hollinger A."/>
            <person name="Honan T."/>
            <person name="Huard M.D."/>
            <person name="Hughes L."/>
            <person name="Hurhula B."/>
            <person name="Husby M.E."/>
            <person name="Kamat A."/>
            <person name="Kanga B."/>
            <person name="Kashin S."/>
            <person name="Khazanovich D."/>
            <person name="Kisner P."/>
            <person name="Lance K."/>
            <person name="Lara M."/>
            <person name="Lee W."/>
            <person name="Lennon N."/>
            <person name="Letendre F."/>
            <person name="LeVine R."/>
            <person name="Lipovsky A."/>
            <person name="Liu X."/>
            <person name="Liu J."/>
            <person name="Liu S."/>
            <person name="Lokyitsang T."/>
            <person name="Lokyitsang Y."/>
            <person name="Lubonja R."/>
            <person name="Lui A."/>
            <person name="MacDonald P."/>
            <person name="Magnisalis V."/>
            <person name="Maru K."/>
            <person name="Matthews C."/>
            <person name="McCusker W."/>
            <person name="McDonough S."/>
            <person name="Mehta T."/>
            <person name="Meldrim J."/>
            <person name="Meneus L."/>
            <person name="Mihai O."/>
            <person name="Mihalev A."/>
            <person name="Mihova T."/>
            <person name="Mittelman R."/>
            <person name="Mlenga V."/>
            <person name="Montmayeur A."/>
            <person name="Mulrain L."/>
            <person name="Navidi A."/>
            <person name="Naylor J."/>
            <person name="Negash T."/>
            <person name="Nguyen T."/>
            <person name="Nguyen N."/>
            <person name="Nicol R."/>
            <person name="Norbu C."/>
            <person name="Norbu N."/>
            <person name="Novod N."/>
            <person name="O'Neill B."/>
            <person name="Osman S."/>
            <person name="Markiewicz E."/>
            <person name="Oyono O.L."/>
            <person name="Patti C."/>
            <person name="Phunkhang P."/>
            <person name="Pierre F."/>
            <person name="Priest M."/>
            <person name="Raghuraman S."/>
            <person name="Rege F."/>
            <person name="Reyes R."/>
            <person name="Rise C."/>
            <person name="Rogov P."/>
            <person name="Ross K."/>
            <person name="Ryan E."/>
            <person name="Settipalli S."/>
            <person name="Shea T."/>
            <person name="Sherpa N."/>
            <person name="Shi L."/>
            <person name="Shih D."/>
            <person name="Sparrow T."/>
            <person name="Spaulding J."/>
            <person name="Stalker J."/>
            <person name="Stange-Thomann N."/>
            <person name="Stavropoulos S."/>
            <person name="Stone C."/>
            <person name="Strader C."/>
            <person name="Tesfaye S."/>
            <person name="Thomson T."/>
            <person name="Thoulutsang Y."/>
            <person name="Thoulutsang D."/>
            <person name="Topham K."/>
            <person name="Topping I."/>
            <person name="Tsamla T."/>
            <person name="Vassiliev H."/>
            <person name="Vo A."/>
            <person name="Wangchuk T."/>
            <person name="Wangdi T."/>
            <person name="Weiand M."/>
            <person name="Wilkinson J."/>
            <person name="Wilson A."/>
            <person name="Yadav S."/>
            <person name="Young G."/>
            <person name="Yu Q."/>
            <person name="Zembek L."/>
            <person name="Zhong D."/>
            <person name="Zimmer A."/>
            <person name="Zwirko Z."/>
            <person name="Jaffe D.B."/>
            <person name="Alvarez P."/>
            <person name="Brockman W."/>
            <person name="Butler J."/>
            <person name="Chin C."/>
            <person name="Gnerre S."/>
            <person name="Grabherr M."/>
            <person name="Kleber M."/>
            <person name="Mauceli E."/>
            <person name="MacCallum I."/>
        </authorList>
    </citation>
    <scope>NUCLEOTIDE SEQUENCE [LARGE SCALE GENOMIC DNA]</scope>
    <source>
        <strain evidence="3">Tucson 15287-2541.00</strain>
    </source>
</reference>
<dbReference type="GO" id="GO:0007058">
    <property type="term" value="P:spindle assembly involved in female meiosis II"/>
    <property type="evidence" value="ECO:0007669"/>
    <property type="project" value="EnsemblMetazoa"/>
</dbReference>
<dbReference type="PANTHER" id="PTHR24345:SF93">
    <property type="entry name" value="SERINE_THREONINE-PROTEIN KINASE PLK1"/>
    <property type="match status" value="1"/>
</dbReference>
<dbReference type="GO" id="GO:0035046">
    <property type="term" value="P:pronuclear migration"/>
    <property type="evidence" value="ECO:0007669"/>
    <property type="project" value="EnsemblMetazoa"/>
</dbReference>
<dbReference type="GO" id="GO:0005635">
    <property type="term" value="C:nuclear envelope"/>
    <property type="evidence" value="ECO:0007669"/>
    <property type="project" value="EnsemblMetazoa"/>
</dbReference>
<name>B4JXM7_DROGR</name>
<dbReference type="GO" id="GO:1990023">
    <property type="term" value="C:mitotic spindle midzone"/>
    <property type="evidence" value="ECO:0007669"/>
    <property type="project" value="EnsemblMetazoa"/>
</dbReference>
<dbReference type="GO" id="GO:0051315">
    <property type="term" value="P:attachment of mitotic spindle microtubules to kinetochore"/>
    <property type="evidence" value="ECO:0007669"/>
    <property type="project" value="EnsemblMetazoa"/>
</dbReference>
<dbReference type="InParanoid" id="B4JXM7"/>
<evidence type="ECO:0000259" key="1">
    <source>
        <dbReference type="PROSITE" id="PS50011"/>
    </source>
</evidence>
<dbReference type="GO" id="GO:0005813">
    <property type="term" value="C:centrosome"/>
    <property type="evidence" value="ECO:0007669"/>
    <property type="project" value="EnsemblMetazoa"/>
</dbReference>
<dbReference type="GO" id="GO:0030726">
    <property type="term" value="P:male germline ring canal formation"/>
    <property type="evidence" value="ECO:0007669"/>
    <property type="project" value="EnsemblMetazoa"/>
</dbReference>
<sequence>MAAESKGNSKYIPNLLLHADDHKTYKRMRQGLNHSNIVKLHSFFENVQNIYIVLELCKKLSMNELRMRQKSITEFETRYYICQIIQCAKYLHDNHIIHRDLKLGNLFLNDMLHVKIGDFVLATRIEYDGERKKALCVTPNYIAPEILTKKGHAIEVDIWSIGCVMYAFVPDDAPRINFNDTIEDPYQRKPVTEINGLRDDIRLESTLVKNYLHDGITTSAQMYRHNDGYQGDENTDPAAQSLFWILKWAYQLCDERIGCSMTPQS</sequence>
<dbReference type="OrthoDB" id="408964at2759"/>
<dbReference type="GO" id="GO:0007344">
    <property type="term" value="P:pronuclear fusion"/>
    <property type="evidence" value="ECO:0007669"/>
    <property type="project" value="EnsemblMetazoa"/>
</dbReference>
<dbReference type="PANTHER" id="PTHR24345">
    <property type="entry name" value="SERINE/THREONINE-PROTEIN KINASE PLK"/>
    <property type="match status" value="1"/>
</dbReference>
<dbReference type="GO" id="GO:0030954">
    <property type="term" value="P:astral microtubule nucleation"/>
    <property type="evidence" value="ECO:0007669"/>
    <property type="project" value="EnsemblMetazoa"/>
</dbReference>
<dbReference type="GO" id="GO:0005829">
    <property type="term" value="C:cytosol"/>
    <property type="evidence" value="ECO:0007669"/>
    <property type="project" value="EnsemblMetazoa"/>
</dbReference>
<dbReference type="PROSITE" id="PS00108">
    <property type="entry name" value="PROTEIN_KINASE_ST"/>
    <property type="match status" value="1"/>
</dbReference>
<dbReference type="Proteomes" id="UP000001070">
    <property type="component" value="Unassembled WGS sequence"/>
</dbReference>